<comment type="subcellular location">
    <subcellularLocation>
        <location evidence="3">Chromosome</location>
    </subcellularLocation>
    <subcellularLocation>
        <location evidence="2">Nucleus</location>
    </subcellularLocation>
</comment>
<dbReference type="GO" id="GO:0051880">
    <property type="term" value="F:G-quadruplex DNA binding"/>
    <property type="evidence" value="ECO:0007669"/>
    <property type="project" value="TreeGrafter"/>
</dbReference>
<feature type="binding site" evidence="19">
    <location>
        <position position="693"/>
    </location>
    <ligand>
        <name>Zn(2+)</name>
        <dbReference type="ChEBI" id="CHEBI:29105"/>
    </ligand>
</feature>
<dbReference type="GO" id="GO:0046872">
    <property type="term" value="F:metal ion binding"/>
    <property type="evidence" value="ECO:0007669"/>
    <property type="project" value="UniProtKB-UniRule"/>
</dbReference>
<dbReference type="GO" id="GO:0006302">
    <property type="term" value="P:double-strand break repair"/>
    <property type="evidence" value="ECO:0007669"/>
    <property type="project" value="InterPro"/>
</dbReference>
<dbReference type="GO" id="GO:0000794">
    <property type="term" value="C:condensed nuclear chromosome"/>
    <property type="evidence" value="ECO:0007669"/>
    <property type="project" value="TreeGrafter"/>
</dbReference>
<evidence type="ECO:0000256" key="14">
    <source>
        <dbReference type="ARBA" id="ARBA00023054"/>
    </source>
</evidence>
<evidence type="ECO:0000256" key="16">
    <source>
        <dbReference type="ARBA" id="ARBA00023242"/>
    </source>
</evidence>
<evidence type="ECO:0000256" key="19">
    <source>
        <dbReference type="PROSITE-ProRule" id="PRU00471"/>
    </source>
</evidence>
<keyword evidence="9" id="KW-0227">DNA damage</keyword>
<sequence>MSTIERLTIQGIRSFGGNAGDSQMIGFTSPVTLILGENGCGKTTVIECLKYALTGEVPPGSDRGKNFVHDPKIFGLTDVLGQIKLEVRNVQGARLSICRSMKLAIRRGKMSFETLDATLNYLNDGGDGKMTHESISNRNADVDLAVSQFMGVSKAIINNVLLCHQEDSSWPLDEPKKLKEKFDAIFGISEYNKALDRIIKMRKEELDILKLKEADLRFEEHLKVEMEEKTLSLQKYQEKSKAIEEQCKQCEEEMAPIEERLQQIHKIEAEMSKLQAQKIELQTKQKNCQDQMNNLKKKIKTMFEGTLEELDTEIGNFGQRMSEKRLERREVEGKLNSIKKEEKSLQNRHNDVDKKRVVAIQQKQKETDCKEKRADKIKALAQQMNLTIPEVFGDSEEEISKILEDIQGVLNSEQGKINETISQHDAEDQERQTKIDQLRVEVTKLQESVVTMNKQKKAHEKEIEQIEKKILEIEKSTQQLKVVTTKLKETEDCYEETAAKFNQNELREQIQNDKEAIKGLEARFRKVDERLTFLNSISKLVAELNLKEQELENREKEVQRVKSKHNGNFRKIFEEGKVVESNYQRHVKVTYEKSRRQIKEYNNKINGLKLKEQRIEIKRKSLKEELQKAEKELEDCKETIFEKCRNTPYEELLTKSKALLSKYQLELGAQKSAELFYKQYLQKIEDEPYCPLCQKDMTTTEASGLTSELNDKIVDLPQNIERIEKQLKEEQKKYELLLQLKPTIERVEKLEEDIPKKKEDLQKLQDELAECSKETETIQGLLAEPTANMDLANSMMGDMSLLDEAIKQVARAKEDIVKIKNKFPKDKDDENGTTSIDEVQAEKTAVTTELEEKRKQLEQNQQYYEKNMDALNKLRDLKNTLKDQQIKLQEGIQNLPQLQERQTELQNLLVTIAVEAQENQAKVGPLKTQLNTAIKEKSQNKESNRVKVNQMLMKLDTLKRMDQDIQRLHAEVLDYGKLDLDHKLKTFEESLKGSKEELHKLAETIAEMQTKLEGIKQELANQETADRDLKDNRDLKILQQKFEELNATYESLAEEFSKLDFSTVSKEKKELNAKREKITVRKGELLGQTGEIKQQIRKLEKELSAPKYRNSLMNYKRVYYEVEVTRKVANDLGQHRVALEWALMQFHTEKMREINRLIREYWRLIYRGNDIDYIQIQTEESKDASSLDKRRNYNYRVIQSKNNSEIEMRGRCSAGQRVLASLIIRMALAETFSSNCGVLALDEPTTNLDRNNILSLCDALNRIVEERQTQSNFMLIIITHDEAFISTLGKINKYNRVFRNDECKSVIRQVRVA</sequence>
<comment type="cofactor">
    <cofactor evidence="1">
        <name>Zn(2+)</name>
        <dbReference type="ChEBI" id="CHEBI:29105"/>
    </cofactor>
</comment>
<dbReference type="GO" id="GO:0000722">
    <property type="term" value="P:telomere maintenance via recombination"/>
    <property type="evidence" value="ECO:0007669"/>
    <property type="project" value="TreeGrafter"/>
</dbReference>
<feature type="coiled-coil region" evidence="20">
    <location>
        <begin position="984"/>
        <end position="1055"/>
    </location>
</feature>
<evidence type="ECO:0000256" key="13">
    <source>
        <dbReference type="ARBA" id="ARBA00022842"/>
    </source>
</evidence>
<keyword evidence="13" id="KW-0460">Magnesium</keyword>
<feature type="coiled-coil region" evidence="20">
    <location>
        <begin position="591"/>
        <end position="646"/>
    </location>
</feature>
<dbReference type="InterPro" id="IPR027417">
    <property type="entry name" value="P-loop_NTPase"/>
</dbReference>
<evidence type="ECO:0000256" key="15">
    <source>
        <dbReference type="ARBA" id="ARBA00023204"/>
    </source>
</evidence>
<dbReference type="SUPFAM" id="SSF75712">
    <property type="entry name" value="Rad50 coiled-coil Zn hook"/>
    <property type="match status" value="1"/>
</dbReference>
<feature type="coiled-coil region" evidence="20">
    <location>
        <begin position="503"/>
        <end position="564"/>
    </location>
</feature>
<dbReference type="RefSeq" id="XP_005183953.2">
    <property type="nucleotide sequence ID" value="XM_005183896.4"/>
</dbReference>
<keyword evidence="12" id="KW-0067">ATP-binding</keyword>
<proteinExistence type="inferred from homology"/>
<evidence type="ECO:0000256" key="10">
    <source>
        <dbReference type="ARBA" id="ARBA00022801"/>
    </source>
</evidence>
<dbReference type="OrthoDB" id="18797at2759"/>
<feature type="coiled-coil region" evidence="20">
    <location>
        <begin position="219"/>
        <end position="355"/>
    </location>
</feature>
<feature type="domain" description="Zinc-hook" evidence="21">
    <location>
        <begin position="646"/>
        <end position="742"/>
    </location>
</feature>
<dbReference type="NCBIfam" id="TIGR00606">
    <property type="entry name" value="rad50"/>
    <property type="match status" value="1"/>
</dbReference>
<feature type="binding site" evidence="19">
    <location>
        <position position="690"/>
    </location>
    <ligand>
        <name>Zn(2+)</name>
        <dbReference type="ChEBI" id="CHEBI:29105"/>
    </ligand>
</feature>
<dbReference type="PROSITE" id="PS51131">
    <property type="entry name" value="ZN_HOOK"/>
    <property type="match status" value="1"/>
</dbReference>
<keyword evidence="8" id="KW-0547">Nucleotide-binding</keyword>
<dbReference type="VEuPathDB" id="VectorBase:MDOMA2_009335"/>
<protein>
    <recommendedName>
        <fullName evidence="5">DNA repair protein RAD50</fullName>
    </recommendedName>
</protein>
<comment type="catalytic activity">
    <reaction evidence="18">
        <text>ATP + H2O = ADP + phosphate + H(+)</text>
        <dbReference type="Rhea" id="RHEA:13065"/>
        <dbReference type="ChEBI" id="CHEBI:15377"/>
        <dbReference type="ChEBI" id="CHEBI:15378"/>
        <dbReference type="ChEBI" id="CHEBI:30616"/>
        <dbReference type="ChEBI" id="CHEBI:43474"/>
        <dbReference type="ChEBI" id="CHEBI:456216"/>
    </reaction>
</comment>
<dbReference type="FunFam" id="3.40.50.300:FF:000593">
    <property type="entry name" value="DNA repair protein RAD50"/>
    <property type="match status" value="1"/>
</dbReference>
<evidence type="ECO:0000256" key="5">
    <source>
        <dbReference type="ARBA" id="ARBA00017893"/>
    </source>
</evidence>
<organism evidence="22">
    <name type="scientific">Musca domestica</name>
    <name type="common">House fly</name>
    <dbReference type="NCBI Taxonomy" id="7370"/>
    <lineage>
        <taxon>Eukaryota</taxon>
        <taxon>Metazoa</taxon>
        <taxon>Ecdysozoa</taxon>
        <taxon>Arthropoda</taxon>
        <taxon>Hexapoda</taxon>
        <taxon>Insecta</taxon>
        <taxon>Pterygota</taxon>
        <taxon>Neoptera</taxon>
        <taxon>Endopterygota</taxon>
        <taxon>Diptera</taxon>
        <taxon>Brachycera</taxon>
        <taxon>Muscomorpha</taxon>
        <taxon>Muscoidea</taxon>
        <taxon>Muscidae</taxon>
        <taxon>Musca</taxon>
    </lineage>
</organism>
<evidence type="ECO:0000256" key="4">
    <source>
        <dbReference type="ARBA" id="ARBA00009439"/>
    </source>
</evidence>
<keyword evidence="14 20" id="KW-0175">Coiled coil</keyword>
<evidence type="ECO:0000313" key="22">
    <source>
        <dbReference type="EnsemblMetazoa" id="MDOA013411-PA"/>
    </source>
</evidence>
<dbReference type="GO" id="GO:0030870">
    <property type="term" value="C:Mre11 complex"/>
    <property type="evidence" value="ECO:0007669"/>
    <property type="project" value="InterPro"/>
</dbReference>
<evidence type="ECO:0000256" key="7">
    <source>
        <dbReference type="ARBA" id="ARBA00022723"/>
    </source>
</evidence>
<dbReference type="KEGG" id="mde:101891585"/>
<comment type="similarity">
    <text evidence="4">Belongs to the SMC family. RAD50 subfamily.</text>
</comment>
<keyword evidence="17" id="KW-0469">Meiosis</keyword>
<dbReference type="FunFam" id="3.40.50.300:FF:003359">
    <property type="entry name" value="Rad50, isoform E"/>
    <property type="match status" value="1"/>
</dbReference>
<dbReference type="eggNOG" id="KOG0962">
    <property type="taxonomic scope" value="Eukaryota"/>
</dbReference>
<evidence type="ECO:0000256" key="11">
    <source>
        <dbReference type="ARBA" id="ARBA00022833"/>
    </source>
</evidence>
<dbReference type="STRING" id="7370.A0A1I8NB16"/>
<dbReference type="SUPFAM" id="SSF52540">
    <property type="entry name" value="P-loop containing nucleoside triphosphate hydrolases"/>
    <property type="match status" value="2"/>
</dbReference>
<dbReference type="GO" id="GO:0005524">
    <property type="term" value="F:ATP binding"/>
    <property type="evidence" value="ECO:0007669"/>
    <property type="project" value="UniProtKB-KW"/>
</dbReference>
<keyword evidence="16" id="KW-0539">Nucleus</keyword>
<evidence type="ECO:0000256" key="3">
    <source>
        <dbReference type="ARBA" id="ARBA00004286"/>
    </source>
</evidence>
<dbReference type="EnsemblMetazoa" id="MDOA013411-RA">
    <property type="protein sequence ID" value="MDOA013411-PA"/>
    <property type="gene ID" value="MDOA013411"/>
</dbReference>
<evidence type="ECO:0000256" key="9">
    <source>
        <dbReference type="ARBA" id="ARBA00022763"/>
    </source>
</evidence>
<feature type="coiled-coil region" evidence="20">
    <location>
        <begin position="713"/>
        <end position="901"/>
    </location>
</feature>
<evidence type="ECO:0000256" key="8">
    <source>
        <dbReference type="ARBA" id="ARBA00022741"/>
    </source>
</evidence>
<dbReference type="InterPro" id="IPR004584">
    <property type="entry name" value="Rad50_eukaryotes"/>
</dbReference>
<dbReference type="GO" id="GO:0070192">
    <property type="term" value="P:chromosome organization involved in meiotic cell cycle"/>
    <property type="evidence" value="ECO:0007669"/>
    <property type="project" value="TreeGrafter"/>
</dbReference>
<keyword evidence="6" id="KW-0158">Chromosome</keyword>
<accession>A0A1I8NB16</accession>
<dbReference type="Pfam" id="PF13558">
    <property type="entry name" value="SbcC_Walker_B"/>
    <property type="match status" value="1"/>
</dbReference>
<keyword evidence="10" id="KW-0378">Hydrolase</keyword>
<dbReference type="Pfam" id="PF04423">
    <property type="entry name" value="Rad50_zn_hook"/>
    <property type="match status" value="1"/>
</dbReference>
<dbReference type="PANTHER" id="PTHR18867">
    <property type="entry name" value="RAD50"/>
    <property type="match status" value="1"/>
</dbReference>
<evidence type="ECO:0000256" key="17">
    <source>
        <dbReference type="ARBA" id="ARBA00023254"/>
    </source>
</evidence>
<keyword evidence="11 19" id="KW-0862">Zinc</keyword>
<evidence type="ECO:0000259" key="21">
    <source>
        <dbReference type="PROSITE" id="PS51131"/>
    </source>
</evidence>
<dbReference type="GO" id="GO:0043047">
    <property type="term" value="F:single-stranded telomeric DNA binding"/>
    <property type="evidence" value="ECO:0007669"/>
    <property type="project" value="TreeGrafter"/>
</dbReference>
<dbReference type="Pfam" id="PF13476">
    <property type="entry name" value="AAA_23"/>
    <property type="match status" value="1"/>
</dbReference>
<evidence type="ECO:0000256" key="12">
    <source>
        <dbReference type="ARBA" id="ARBA00022840"/>
    </source>
</evidence>
<name>A0A1I8NB16_MUSDO</name>
<dbReference type="PANTHER" id="PTHR18867:SF12">
    <property type="entry name" value="DNA REPAIR PROTEIN RAD50"/>
    <property type="match status" value="1"/>
</dbReference>
<evidence type="ECO:0000256" key="18">
    <source>
        <dbReference type="ARBA" id="ARBA00049360"/>
    </source>
</evidence>
<dbReference type="GO" id="GO:0007004">
    <property type="term" value="P:telomere maintenance via telomerase"/>
    <property type="evidence" value="ECO:0007669"/>
    <property type="project" value="TreeGrafter"/>
</dbReference>
<dbReference type="GO" id="GO:0003691">
    <property type="term" value="F:double-stranded telomeric DNA binding"/>
    <property type="evidence" value="ECO:0007669"/>
    <property type="project" value="TreeGrafter"/>
</dbReference>
<dbReference type="GO" id="GO:0016887">
    <property type="term" value="F:ATP hydrolysis activity"/>
    <property type="evidence" value="ECO:0007669"/>
    <property type="project" value="InterPro"/>
</dbReference>
<evidence type="ECO:0000256" key="6">
    <source>
        <dbReference type="ARBA" id="ARBA00022454"/>
    </source>
</evidence>
<evidence type="ECO:0000256" key="2">
    <source>
        <dbReference type="ARBA" id="ARBA00004123"/>
    </source>
</evidence>
<gene>
    <name evidence="22" type="primary">101891585</name>
</gene>
<dbReference type="Gene3D" id="3.40.50.300">
    <property type="entry name" value="P-loop containing nucleotide triphosphate hydrolases"/>
    <property type="match status" value="2"/>
</dbReference>
<feature type="coiled-coil region" evidence="20">
    <location>
        <begin position="435"/>
        <end position="476"/>
    </location>
</feature>
<dbReference type="VEuPathDB" id="VectorBase:MDOA013411"/>
<keyword evidence="15" id="KW-0234">DNA repair</keyword>
<evidence type="ECO:0000256" key="1">
    <source>
        <dbReference type="ARBA" id="ARBA00001947"/>
    </source>
</evidence>
<evidence type="ECO:0000256" key="20">
    <source>
        <dbReference type="SAM" id="Coils"/>
    </source>
</evidence>
<reference evidence="22" key="1">
    <citation type="submission" date="2020-05" db="UniProtKB">
        <authorList>
            <consortium name="EnsemblMetazoa"/>
        </authorList>
    </citation>
    <scope>IDENTIFICATION</scope>
    <source>
        <strain evidence="22">Aabys</strain>
    </source>
</reference>
<dbReference type="InterPro" id="IPR038729">
    <property type="entry name" value="Rad50/SbcC_AAA"/>
</dbReference>
<keyword evidence="7 19" id="KW-0479">Metal-binding</keyword>
<dbReference type="InterPro" id="IPR013134">
    <property type="entry name" value="Zn_hook_RAD50"/>
</dbReference>